<dbReference type="eggNOG" id="ENOG502SPDH">
    <property type="taxonomic scope" value="Eukaryota"/>
</dbReference>
<accession>A0A1I7RST5</accession>
<feature type="transmembrane region" description="Helical" evidence="2">
    <location>
        <begin position="227"/>
        <end position="249"/>
    </location>
</feature>
<feature type="transmembrane region" description="Helical" evidence="2">
    <location>
        <begin position="261"/>
        <end position="279"/>
    </location>
</feature>
<keyword evidence="2" id="KW-1133">Transmembrane helix</keyword>
<proteinExistence type="predicted"/>
<dbReference type="AlphaFoldDB" id="A0A1I7RST5"/>
<feature type="transmembrane region" description="Helical" evidence="2">
    <location>
        <begin position="291"/>
        <end position="315"/>
    </location>
</feature>
<feature type="transmembrane region" description="Helical" evidence="2">
    <location>
        <begin position="327"/>
        <end position="349"/>
    </location>
</feature>
<feature type="compositionally biased region" description="Polar residues" evidence="1">
    <location>
        <begin position="565"/>
        <end position="583"/>
    </location>
</feature>
<feature type="region of interest" description="Disordered" evidence="1">
    <location>
        <begin position="507"/>
        <end position="526"/>
    </location>
</feature>
<feature type="region of interest" description="Disordered" evidence="1">
    <location>
        <begin position="553"/>
        <end position="595"/>
    </location>
</feature>
<dbReference type="WBParaSite" id="BXY_0378900.1">
    <property type="protein sequence ID" value="BXY_0378900.1"/>
    <property type="gene ID" value="BXY_0378900"/>
</dbReference>
<feature type="chain" id="PRO_5043354866" evidence="3">
    <location>
        <begin position="16"/>
        <end position="595"/>
    </location>
</feature>
<evidence type="ECO:0000313" key="4">
    <source>
        <dbReference type="Proteomes" id="UP000095284"/>
    </source>
</evidence>
<protein>
    <submittedName>
        <fullName evidence="5">G_PROTEIN_RECEP_F2_4 domain-containing protein</fullName>
    </submittedName>
</protein>
<feature type="compositionally biased region" description="Pro residues" evidence="1">
    <location>
        <begin position="512"/>
        <end position="526"/>
    </location>
</feature>
<keyword evidence="2" id="KW-0472">Membrane</keyword>
<keyword evidence="3" id="KW-0732">Signal</keyword>
<evidence type="ECO:0000256" key="1">
    <source>
        <dbReference type="SAM" id="MobiDB-lite"/>
    </source>
</evidence>
<feature type="signal peptide" evidence="3">
    <location>
        <begin position="1"/>
        <end position="15"/>
    </location>
</feature>
<evidence type="ECO:0000256" key="2">
    <source>
        <dbReference type="SAM" id="Phobius"/>
    </source>
</evidence>
<feature type="transmembrane region" description="Helical" evidence="2">
    <location>
        <begin position="369"/>
        <end position="394"/>
    </location>
</feature>
<evidence type="ECO:0000313" key="5">
    <source>
        <dbReference type="WBParaSite" id="BXY_0378900.1"/>
    </source>
</evidence>
<keyword evidence="2" id="KW-0812">Transmembrane</keyword>
<dbReference type="Proteomes" id="UP000095284">
    <property type="component" value="Unplaced"/>
</dbReference>
<organism evidence="4 5">
    <name type="scientific">Bursaphelenchus xylophilus</name>
    <name type="common">Pinewood nematode worm</name>
    <name type="synonym">Aphelenchoides xylophilus</name>
    <dbReference type="NCBI Taxonomy" id="6326"/>
    <lineage>
        <taxon>Eukaryota</taxon>
        <taxon>Metazoa</taxon>
        <taxon>Ecdysozoa</taxon>
        <taxon>Nematoda</taxon>
        <taxon>Chromadorea</taxon>
        <taxon>Rhabditida</taxon>
        <taxon>Tylenchina</taxon>
        <taxon>Tylenchomorpha</taxon>
        <taxon>Aphelenchoidea</taxon>
        <taxon>Aphelenchoididae</taxon>
        <taxon>Bursaphelenchus</taxon>
    </lineage>
</organism>
<evidence type="ECO:0000256" key="3">
    <source>
        <dbReference type="SAM" id="SignalP"/>
    </source>
</evidence>
<reference evidence="5" key="1">
    <citation type="submission" date="2016-11" db="UniProtKB">
        <authorList>
            <consortium name="WormBaseParasite"/>
        </authorList>
    </citation>
    <scope>IDENTIFICATION</scope>
</reference>
<sequence>MFFVFFLTVLISAQSNELSCKCNSTSTVGDYCNAKHDETGKLLVFDECKCKDGYSNLQKKVYDNRVYVFCEDSNKTSIRCFCDNKSAFSNGNICLADVTPSGIIKYKSGCKCSHPLASPSVIPEFFYSKIMVVHCIWSRKETIFADSNMRRFEYDKEKISGVTSSKGTSKFTDTTVSVKTTNSTKNTTKVTTSMPFWFTGNDTTDEDTFGVCNVTKFTHKKKQTAEILMYVASGWVVAWTALAILYNIIAGVIGHHRFLDLFQEIIIIIIFVFMGVFTLKPEWSTCEANKVVLHFCMMCILLIASMQALFASSLIKGKSSRNSRLPVMVNYIWPPFFAAVVAVVVYFAFRKYYDGNGVHCFCEIYEKLYWAYTFPAGILFMLALLNNNMAITACRMTRQNVDRVQLYWARRTCRGMPILMAWFCACFFCLLFAVDMQKTWLFGVYLGLCVIFGPMLFVFHTYCYEKSCRRLFETTGFTFYKPCPTKKGDPNHVEKVVEKTDLREKKPLTDPIIPPNPEKPELPPAPVTSDVVLPPPMVDVPTPMPNSGIPAPVAAPTGGPVGPHNPTSSQDFYNWLTDKSTAPGQAENVLFKKNV</sequence>
<feature type="transmembrane region" description="Helical" evidence="2">
    <location>
        <begin position="415"/>
        <end position="434"/>
    </location>
</feature>
<feature type="transmembrane region" description="Helical" evidence="2">
    <location>
        <begin position="440"/>
        <end position="462"/>
    </location>
</feature>
<name>A0A1I7RST5_BURXY</name>